<accession>A0A240EJV0</accession>
<sequence length="468" mass="52372">MSATTFLSQFKQMNTKERLSIQFVDLPYYQDLARDKFTKIEHLPWSMLLKSSDSDHENNRFDILVAQPVATVETFGATTTITVADKVTKSAQDPFAIVNDLIETLIGYREDSTIWPFIGGAVGYFAYDLGRRVERLPTKAQNDILAADMAVGIFDWALVVDHKQQRAVIIGNNPEMNKQWLDRQVHHEDEPFRLSSNWQSNMTKQQYQDKFTSVQNYLSAGDCYQINLAQRHQAQYQGSEWQAFNLLDNQNQAPFSAFIRTSDSAIISVSPERFLQLNKNGIETKPIKGTRPRSADAEQDKAYAEELKAATKDQAENLMIVDLLRNDIGRVATPGSVKVPKLFDIESFPAVHHLVSTVTGELAQEYNATDLLRACFPGGSITGAPKIRAMEIIEELEPHTRSVYCGSIGYISTHGVMDTSITIRTLIAKQGQIYAWAGGGIVADSECDAEYQETFDKLGKILPVLGSL</sequence>
<keyword evidence="6" id="KW-1185">Reference proteome</keyword>
<dbReference type="GO" id="GO:0009396">
    <property type="term" value="P:folic acid-containing compound biosynthetic process"/>
    <property type="evidence" value="ECO:0007669"/>
    <property type="project" value="InterPro"/>
</dbReference>
<dbReference type="GO" id="GO:0000162">
    <property type="term" value="P:L-tryptophan biosynthetic process"/>
    <property type="evidence" value="ECO:0007669"/>
    <property type="project" value="TreeGrafter"/>
</dbReference>
<dbReference type="EMBL" id="OANU01000043">
    <property type="protein sequence ID" value="SNX48962.1"/>
    <property type="molecule type" value="Genomic_DNA"/>
</dbReference>
<gene>
    <name evidence="5" type="primary">pabB</name>
    <name evidence="5" type="ORF">VTH8203_02599</name>
</gene>
<dbReference type="AlphaFoldDB" id="A0A240EJV0"/>
<dbReference type="SUPFAM" id="SSF56322">
    <property type="entry name" value="ADC synthase"/>
    <property type="match status" value="1"/>
</dbReference>
<dbReference type="InterPro" id="IPR005802">
    <property type="entry name" value="ADC_synth_comp_1"/>
</dbReference>
<dbReference type="NCBIfam" id="TIGR00553">
    <property type="entry name" value="pabB"/>
    <property type="match status" value="1"/>
</dbReference>
<dbReference type="InterPro" id="IPR019999">
    <property type="entry name" value="Anth_synth_I-like"/>
</dbReference>
<dbReference type="InterPro" id="IPR006805">
    <property type="entry name" value="Anth_synth_I_N"/>
</dbReference>
<organism evidence="5 6">
    <name type="scientific">Vibrio thalassae</name>
    <dbReference type="NCBI Taxonomy" id="1243014"/>
    <lineage>
        <taxon>Bacteria</taxon>
        <taxon>Pseudomonadati</taxon>
        <taxon>Pseudomonadota</taxon>
        <taxon>Gammaproteobacteria</taxon>
        <taxon>Vibrionales</taxon>
        <taxon>Vibrionaceae</taxon>
        <taxon>Vibrio</taxon>
    </lineage>
</organism>
<evidence type="ECO:0000313" key="6">
    <source>
        <dbReference type="Proteomes" id="UP000219336"/>
    </source>
</evidence>
<feature type="domain" description="Anthranilate synthase component I N-terminal" evidence="4">
    <location>
        <begin position="37"/>
        <end position="168"/>
    </location>
</feature>
<feature type="domain" description="Chorismate-utilising enzyme C-terminal" evidence="3">
    <location>
        <begin position="204"/>
        <end position="457"/>
    </location>
</feature>
<dbReference type="InterPro" id="IPR015890">
    <property type="entry name" value="Chorismate_C"/>
</dbReference>
<evidence type="ECO:0000259" key="4">
    <source>
        <dbReference type="Pfam" id="PF04715"/>
    </source>
</evidence>
<dbReference type="NCBIfam" id="NF012009">
    <property type="entry name" value="PRK15465.1"/>
    <property type="match status" value="1"/>
</dbReference>
<reference evidence="6" key="1">
    <citation type="submission" date="2016-06" db="EMBL/GenBank/DDBJ databases">
        <authorList>
            <person name="Rodrigo-Torres L."/>
            <person name="Arahal R.D."/>
            <person name="Lucena T."/>
        </authorList>
    </citation>
    <scope>NUCLEOTIDE SEQUENCE [LARGE SCALE GENOMIC DNA]</scope>
    <source>
        <strain evidence="6">CECT8203</strain>
    </source>
</reference>
<dbReference type="OrthoDB" id="9803598at2"/>
<evidence type="ECO:0000259" key="3">
    <source>
        <dbReference type="Pfam" id="PF00425"/>
    </source>
</evidence>
<dbReference type="PRINTS" id="PR00095">
    <property type="entry name" value="ANTSNTHASEI"/>
</dbReference>
<dbReference type="EC" id="2.6.1.85" evidence="1"/>
<dbReference type="Pfam" id="PF00425">
    <property type="entry name" value="Chorismate_bind"/>
    <property type="match status" value="1"/>
</dbReference>
<dbReference type="Pfam" id="PF04715">
    <property type="entry name" value="Anth_synt_I_N"/>
    <property type="match status" value="1"/>
</dbReference>
<dbReference type="Gene3D" id="3.60.120.10">
    <property type="entry name" value="Anthranilate synthase"/>
    <property type="match status" value="1"/>
</dbReference>
<dbReference type="PANTHER" id="PTHR11236:SF50">
    <property type="entry name" value="AMINODEOXYCHORISMATE SYNTHASE COMPONENT 1"/>
    <property type="match status" value="1"/>
</dbReference>
<dbReference type="GO" id="GO:0046820">
    <property type="term" value="F:4-amino-4-deoxychorismate synthase activity"/>
    <property type="evidence" value="ECO:0007669"/>
    <property type="project" value="UniProtKB-EC"/>
</dbReference>
<dbReference type="Proteomes" id="UP000219336">
    <property type="component" value="Unassembled WGS sequence"/>
</dbReference>
<protein>
    <recommendedName>
        <fullName evidence="1">aminodeoxychorismate synthase</fullName>
        <ecNumber evidence="1">2.6.1.85</ecNumber>
    </recommendedName>
</protein>
<dbReference type="PANTHER" id="PTHR11236">
    <property type="entry name" value="AMINOBENZOATE/ANTHRANILATE SYNTHASE"/>
    <property type="match status" value="1"/>
</dbReference>
<keyword evidence="2 5" id="KW-0808">Transferase</keyword>
<dbReference type="InterPro" id="IPR005801">
    <property type="entry name" value="ADC_synthase"/>
</dbReference>
<keyword evidence="5" id="KW-0032">Aminotransferase</keyword>
<evidence type="ECO:0000313" key="5">
    <source>
        <dbReference type="EMBL" id="SNX48962.1"/>
    </source>
</evidence>
<name>A0A240EJV0_9VIBR</name>
<proteinExistence type="predicted"/>
<evidence type="ECO:0000256" key="2">
    <source>
        <dbReference type="ARBA" id="ARBA00022679"/>
    </source>
</evidence>
<evidence type="ECO:0000256" key="1">
    <source>
        <dbReference type="ARBA" id="ARBA00013139"/>
    </source>
</evidence>